<sequence length="155" mass="16586">MFGHRVSASIYSAARGAVKLCVLAACCSLGACASVSFMGSSDQVDDIKTGSIGVTDRLLAGIDPSDWQVMLNRMSSFDKVAMQAEQVNADWINPETGSKGRITQVKKLPDMMNEECRSFKSSMHRVTGVENIEGQACKVPDGSWQIVGFSTGVSV</sequence>
<gene>
    <name evidence="3" type="ORF">SAMN04488056_10352</name>
</gene>
<evidence type="ECO:0000259" key="2">
    <source>
        <dbReference type="Pfam" id="PF16998"/>
    </source>
</evidence>
<evidence type="ECO:0000313" key="4">
    <source>
        <dbReference type="Proteomes" id="UP000199236"/>
    </source>
</evidence>
<dbReference type="Proteomes" id="UP000199236">
    <property type="component" value="Unassembled WGS sequence"/>
</dbReference>
<feature type="domain" description="Surface antigen" evidence="2">
    <location>
        <begin position="39"/>
        <end position="150"/>
    </location>
</feature>
<feature type="signal peptide" evidence="1">
    <location>
        <begin position="1"/>
        <end position="33"/>
    </location>
</feature>
<reference evidence="3 4" key="1">
    <citation type="submission" date="2016-10" db="EMBL/GenBank/DDBJ databases">
        <authorList>
            <person name="de Groot N.N."/>
        </authorList>
    </citation>
    <scope>NUCLEOTIDE SEQUENCE [LARGE SCALE GENOMIC DNA]</scope>
    <source>
        <strain evidence="3 4">CGMCC 1.9157</strain>
    </source>
</reference>
<proteinExistence type="predicted"/>
<dbReference type="Pfam" id="PF16998">
    <property type="entry name" value="17kDa_Anti_2"/>
    <property type="match status" value="1"/>
</dbReference>
<dbReference type="InterPro" id="IPR032635">
    <property type="entry name" value="Anti_2"/>
</dbReference>
<dbReference type="PROSITE" id="PS51257">
    <property type="entry name" value="PROKAR_LIPOPROTEIN"/>
    <property type="match status" value="1"/>
</dbReference>
<name>A0A1I5E6C2_9HYPH</name>
<evidence type="ECO:0000256" key="1">
    <source>
        <dbReference type="SAM" id="SignalP"/>
    </source>
</evidence>
<dbReference type="RefSeq" id="WP_090070547.1">
    <property type="nucleotide sequence ID" value="NZ_FOVR01000003.1"/>
</dbReference>
<keyword evidence="4" id="KW-1185">Reference proteome</keyword>
<dbReference type="AlphaFoldDB" id="A0A1I5E6C2"/>
<organism evidence="3 4">
    <name type="scientific">Cohaesibacter marisflavi</name>
    <dbReference type="NCBI Taxonomy" id="655353"/>
    <lineage>
        <taxon>Bacteria</taxon>
        <taxon>Pseudomonadati</taxon>
        <taxon>Pseudomonadota</taxon>
        <taxon>Alphaproteobacteria</taxon>
        <taxon>Hyphomicrobiales</taxon>
        <taxon>Cohaesibacteraceae</taxon>
    </lineage>
</organism>
<dbReference type="EMBL" id="FOVR01000003">
    <property type="protein sequence ID" value="SFO07002.1"/>
    <property type="molecule type" value="Genomic_DNA"/>
</dbReference>
<feature type="chain" id="PRO_5011584263" evidence="1">
    <location>
        <begin position="34"/>
        <end position="155"/>
    </location>
</feature>
<dbReference type="OrthoDB" id="7677942at2"/>
<protein>
    <submittedName>
        <fullName evidence="3">Outer membrane surface antigen</fullName>
    </submittedName>
</protein>
<accession>A0A1I5E6C2</accession>
<evidence type="ECO:0000313" key="3">
    <source>
        <dbReference type="EMBL" id="SFO07002.1"/>
    </source>
</evidence>
<keyword evidence="1" id="KW-0732">Signal</keyword>